<dbReference type="KEGG" id="tact:SG35_029675"/>
<gene>
    <name evidence="1" type="ORF">SG35_029675</name>
</gene>
<dbReference type="InterPro" id="IPR015943">
    <property type="entry name" value="WD40/YVTN_repeat-like_dom_sf"/>
</dbReference>
<dbReference type="AlphaFoldDB" id="A0AAF0C4S5"/>
<dbReference type="PANTHER" id="PTHR36842">
    <property type="entry name" value="PROTEIN TOLB HOMOLOG"/>
    <property type="match status" value="1"/>
</dbReference>
<evidence type="ECO:0000313" key="2">
    <source>
        <dbReference type="Proteomes" id="UP000032568"/>
    </source>
</evidence>
<dbReference type="SUPFAM" id="SSF82171">
    <property type="entry name" value="DPP6 N-terminal domain-like"/>
    <property type="match status" value="1"/>
</dbReference>
<evidence type="ECO:0000313" key="1">
    <source>
        <dbReference type="EMBL" id="WDE02577.1"/>
    </source>
</evidence>
<reference evidence="1 2" key="1">
    <citation type="journal article" date="2015" name="Genome Announc.">
        <title>Draft Genome Sequences of Marine Isolates of Thalassomonas viridans and Thalassomonas actiniarum.</title>
        <authorList>
            <person name="Olonade I."/>
            <person name="van Zyl L.J."/>
            <person name="Trindade M."/>
        </authorList>
    </citation>
    <scope>NUCLEOTIDE SEQUENCE [LARGE SCALE GENOMIC DNA]</scope>
    <source>
        <strain evidence="1 2">A5K-106</strain>
    </source>
</reference>
<dbReference type="EMBL" id="CP059736">
    <property type="protein sequence ID" value="WDE02577.1"/>
    <property type="molecule type" value="Genomic_DNA"/>
</dbReference>
<accession>A0AAF0C4S5</accession>
<reference evidence="1 2" key="2">
    <citation type="journal article" date="2022" name="Mar. Drugs">
        <title>Bioassay-Guided Fractionation Leads to the Detection of Cholic Acid Generated by the Rare Thalassomonas sp.</title>
        <authorList>
            <person name="Pheiffer F."/>
            <person name="Schneider Y.K."/>
            <person name="Hansen E.H."/>
            <person name="Andersen J.H."/>
            <person name="Isaksson J."/>
            <person name="Busche T."/>
            <person name="R C."/>
            <person name="Kalinowski J."/>
            <person name="Zyl L.V."/>
            <person name="Trindade M."/>
        </authorList>
    </citation>
    <scope>NUCLEOTIDE SEQUENCE [LARGE SCALE GENOMIC DNA]</scope>
    <source>
        <strain evidence="1 2">A5K-106</strain>
    </source>
</reference>
<proteinExistence type="predicted"/>
<protein>
    <submittedName>
        <fullName evidence="1">Uncharacterized protein</fullName>
    </submittedName>
</protein>
<keyword evidence="2" id="KW-1185">Reference proteome</keyword>
<dbReference type="PANTHER" id="PTHR36842:SF1">
    <property type="entry name" value="PROTEIN TOLB"/>
    <property type="match status" value="1"/>
</dbReference>
<dbReference type="Gene3D" id="2.130.10.10">
    <property type="entry name" value="YVTN repeat-like/Quinoprotein amine dehydrogenase"/>
    <property type="match status" value="1"/>
</dbReference>
<dbReference type="InterPro" id="IPR011042">
    <property type="entry name" value="6-blade_b-propeller_TolB-like"/>
</dbReference>
<name>A0AAF0C4S5_9GAMM</name>
<dbReference type="RefSeq" id="WP_044832328.1">
    <property type="nucleotide sequence ID" value="NZ_CP059736.1"/>
</dbReference>
<organism evidence="1 2">
    <name type="scientific">Thalassomonas actiniarum</name>
    <dbReference type="NCBI Taxonomy" id="485447"/>
    <lineage>
        <taxon>Bacteria</taxon>
        <taxon>Pseudomonadati</taxon>
        <taxon>Pseudomonadota</taxon>
        <taxon>Gammaproteobacteria</taxon>
        <taxon>Alteromonadales</taxon>
        <taxon>Colwelliaceae</taxon>
        <taxon>Thalassomonas</taxon>
    </lineage>
</organism>
<dbReference type="Proteomes" id="UP000032568">
    <property type="component" value="Chromosome pTact"/>
</dbReference>
<dbReference type="Gene3D" id="2.120.10.30">
    <property type="entry name" value="TolB, C-terminal domain"/>
    <property type="match status" value="1"/>
</dbReference>
<sequence length="372" mass="42758">MRLYTLATKETQPLFQCKKWPTRLAWGPDSLIYYNQRLSKSSPYQIFSFDINTQTISQLSMPTGHSNLKGDFDFAFNPPSTQLAVLRYKNEQATELLLFSGKQANQAAPVVHHLALRVKTLAWRANGQELLLVSDDRLYTFNPNTGELALSGQIGKKINSLAVINHQDQEQILISETRASSEIFRYNISKETNTLWQTSSRLELLPRFSADMAALISTRHKSYNLWLVEDNTPRLLELNLPFELEFSRYEFSADGKKILLSTSGAVFEMDIENQSYTRLLPESSQAYVVNYGEDDDVIYSSTRSGQWQLWQYRRDLEQHRQLTTRGGYSGRVKQGVLYFSKFNQDGLWRKVLDNGEGEDKKMKSSSLLKTFP</sequence>